<dbReference type="InterPro" id="IPR013332">
    <property type="entry name" value="KPR_N"/>
</dbReference>
<dbReference type="GO" id="GO:0005737">
    <property type="term" value="C:cytoplasm"/>
    <property type="evidence" value="ECO:0007669"/>
    <property type="project" value="TreeGrafter"/>
</dbReference>
<keyword evidence="4" id="KW-0566">Pantothenate biosynthesis</keyword>
<dbReference type="SUPFAM" id="SSF48179">
    <property type="entry name" value="6-phosphogluconate dehydrogenase C-terminal domain-like"/>
    <property type="match status" value="1"/>
</dbReference>
<proteinExistence type="predicted"/>
<dbReference type="EMBL" id="BMLF01000001">
    <property type="protein sequence ID" value="GGL87159.1"/>
    <property type="molecule type" value="Genomic_DNA"/>
</dbReference>
<evidence type="ECO:0000256" key="5">
    <source>
        <dbReference type="ARBA" id="ARBA00032024"/>
    </source>
</evidence>
<dbReference type="InterPro" id="IPR051402">
    <property type="entry name" value="KPR-Related"/>
</dbReference>
<evidence type="ECO:0000256" key="6">
    <source>
        <dbReference type="ARBA" id="ARBA00048793"/>
    </source>
</evidence>
<dbReference type="FunFam" id="1.10.1040.10:FF:000017">
    <property type="entry name" value="2-dehydropantoate 2-reductase"/>
    <property type="match status" value="1"/>
</dbReference>
<name>A0A917WAC7_9RHOB</name>
<dbReference type="EC" id="1.1.1.169" evidence="2"/>
<dbReference type="Proteomes" id="UP000649829">
    <property type="component" value="Unassembled WGS sequence"/>
</dbReference>
<keyword evidence="10" id="KW-1185">Reference proteome</keyword>
<comment type="catalytic activity">
    <reaction evidence="6">
        <text>(R)-pantoate + NADP(+) = 2-dehydropantoate + NADPH + H(+)</text>
        <dbReference type="Rhea" id="RHEA:16233"/>
        <dbReference type="ChEBI" id="CHEBI:11561"/>
        <dbReference type="ChEBI" id="CHEBI:15378"/>
        <dbReference type="ChEBI" id="CHEBI:15980"/>
        <dbReference type="ChEBI" id="CHEBI:57783"/>
        <dbReference type="ChEBI" id="CHEBI:58349"/>
        <dbReference type="EC" id="1.1.1.169"/>
    </reaction>
</comment>
<accession>A0A917WAC7</accession>
<comment type="pathway">
    <text evidence="1">Cofactor biosynthesis; (R)-pantothenate biosynthesis; (R)-pantoate from 3-methyl-2-oxobutanoate: step 2/2.</text>
</comment>
<dbReference type="PANTHER" id="PTHR21708">
    <property type="entry name" value="PROBABLE 2-DEHYDROPANTOATE 2-REDUCTASE"/>
    <property type="match status" value="1"/>
</dbReference>
<dbReference type="InterPro" id="IPR013752">
    <property type="entry name" value="KPA_reductase"/>
</dbReference>
<dbReference type="RefSeq" id="WP_051630259.1">
    <property type="nucleotide sequence ID" value="NZ_BMLF01000001.1"/>
</dbReference>
<dbReference type="GO" id="GO:0015940">
    <property type="term" value="P:pantothenate biosynthetic process"/>
    <property type="evidence" value="ECO:0007669"/>
    <property type="project" value="UniProtKB-KW"/>
</dbReference>
<reference evidence="9" key="2">
    <citation type="submission" date="2020-09" db="EMBL/GenBank/DDBJ databases">
        <authorList>
            <person name="Sun Q."/>
            <person name="Zhou Y."/>
        </authorList>
    </citation>
    <scope>NUCLEOTIDE SEQUENCE</scope>
    <source>
        <strain evidence="9">CGMCC 1.6293</strain>
    </source>
</reference>
<dbReference type="AlphaFoldDB" id="A0A917WAC7"/>
<dbReference type="Gene3D" id="3.40.50.720">
    <property type="entry name" value="NAD(P)-binding Rossmann-like Domain"/>
    <property type="match status" value="1"/>
</dbReference>
<organism evidence="9 10">
    <name type="scientific">Pseudooceanicola nanhaiensis</name>
    <dbReference type="NCBI Taxonomy" id="375761"/>
    <lineage>
        <taxon>Bacteria</taxon>
        <taxon>Pseudomonadati</taxon>
        <taxon>Pseudomonadota</taxon>
        <taxon>Alphaproteobacteria</taxon>
        <taxon>Rhodobacterales</taxon>
        <taxon>Paracoccaceae</taxon>
        <taxon>Pseudooceanicola</taxon>
    </lineage>
</organism>
<dbReference type="PANTHER" id="PTHR21708:SF45">
    <property type="entry name" value="2-DEHYDROPANTOATE 2-REDUCTASE"/>
    <property type="match status" value="1"/>
</dbReference>
<feature type="domain" description="Ketopantoate reductase N-terminal" evidence="7">
    <location>
        <begin position="16"/>
        <end position="187"/>
    </location>
</feature>
<sequence length="341" mass="35902">MPQTDLPPLPDRPLDICVVGPGAIGGTIAARLAQAQGTGGIGRVSVVARGAHLAAIRDHGLRLGTPGGTTDVALHAVGDPAELPAQDVVITALKGHQIPPMAAALKALMAPHARILPVVNGLPWWYPLPDGKGGHRGAEEVDPGGTLWREIGPERAIGAIAYLGASVPEPGVVSVEIEGYLDLGRLPGAPREDVTRIAGLLRDAGWTIRETEPFQNSLFSKLFSNCSLNSVAALARATQKRIATTPALRELAADIMEEVRALATAEGAEIRMTTEKRLHHAETGPDHAPSTLQDLRRGTPMEIEPIFGATLALGRSRGVPMPRLELATEMLRAVEDSRALG</sequence>
<evidence type="ECO:0000313" key="10">
    <source>
        <dbReference type="Proteomes" id="UP000649829"/>
    </source>
</evidence>
<evidence type="ECO:0000256" key="1">
    <source>
        <dbReference type="ARBA" id="ARBA00004994"/>
    </source>
</evidence>
<evidence type="ECO:0000256" key="3">
    <source>
        <dbReference type="ARBA" id="ARBA00019465"/>
    </source>
</evidence>
<dbReference type="InterPro" id="IPR036291">
    <property type="entry name" value="NAD(P)-bd_dom_sf"/>
</dbReference>
<dbReference type="InterPro" id="IPR013328">
    <property type="entry name" value="6PGD_dom2"/>
</dbReference>
<reference evidence="9" key="1">
    <citation type="journal article" date="2014" name="Int. J. Syst. Evol. Microbiol.">
        <title>Complete genome sequence of Corynebacterium casei LMG S-19264T (=DSM 44701T), isolated from a smear-ripened cheese.</title>
        <authorList>
            <consortium name="US DOE Joint Genome Institute (JGI-PGF)"/>
            <person name="Walter F."/>
            <person name="Albersmeier A."/>
            <person name="Kalinowski J."/>
            <person name="Ruckert C."/>
        </authorList>
    </citation>
    <scope>NUCLEOTIDE SEQUENCE</scope>
    <source>
        <strain evidence="9">CGMCC 1.6293</strain>
    </source>
</reference>
<evidence type="ECO:0000256" key="2">
    <source>
        <dbReference type="ARBA" id="ARBA00013014"/>
    </source>
</evidence>
<dbReference type="GO" id="GO:0008677">
    <property type="term" value="F:2-dehydropantoate 2-reductase activity"/>
    <property type="evidence" value="ECO:0007669"/>
    <property type="project" value="UniProtKB-EC"/>
</dbReference>
<gene>
    <name evidence="9" type="ORF">GCM10011534_06310</name>
</gene>
<evidence type="ECO:0000313" key="9">
    <source>
        <dbReference type="EMBL" id="GGL87159.1"/>
    </source>
</evidence>
<evidence type="ECO:0000256" key="4">
    <source>
        <dbReference type="ARBA" id="ARBA00022655"/>
    </source>
</evidence>
<evidence type="ECO:0000259" key="7">
    <source>
        <dbReference type="Pfam" id="PF02558"/>
    </source>
</evidence>
<feature type="domain" description="Ketopantoate reductase C-terminal" evidence="8">
    <location>
        <begin position="215"/>
        <end position="335"/>
    </location>
</feature>
<dbReference type="SUPFAM" id="SSF51735">
    <property type="entry name" value="NAD(P)-binding Rossmann-fold domains"/>
    <property type="match status" value="1"/>
</dbReference>
<dbReference type="Gene3D" id="1.10.1040.10">
    <property type="entry name" value="N-(1-d-carboxylethyl)-l-norvaline Dehydrogenase, domain 2"/>
    <property type="match status" value="1"/>
</dbReference>
<dbReference type="InterPro" id="IPR008927">
    <property type="entry name" value="6-PGluconate_DH-like_C_sf"/>
</dbReference>
<comment type="caution">
    <text evidence="9">The sequence shown here is derived from an EMBL/GenBank/DDBJ whole genome shotgun (WGS) entry which is preliminary data.</text>
</comment>
<dbReference type="Pfam" id="PF08546">
    <property type="entry name" value="ApbA_C"/>
    <property type="match status" value="1"/>
</dbReference>
<dbReference type="Pfam" id="PF02558">
    <property type="entry name" value="ApbA"/>
    <property type="match status" value="1"/>
</dbReference>
<evidence type="ECO:0000259" key="8">
    <source>
        <dbReference type="Pfam" id="PF08546"/>
    </source>
</evidence>
<dbReference type="NCBIfam" id="NF005089">
    <property type="entry name" value="PRK06522.1-4"/>
    <property type="match status" value="1"/>
</dbReference>
<protein>
    <recommendedName>
        <fullName evidence="3">2-dehydropantoate 2-reductase</fullName>
        <ecNumber evidence="2">1.1.1.169</ecNumber>
    </recommendedName>
    <alternativeName>
        <fullName evidence="5">Ketopantoate reductase</fullName>
    </alternativeName>
</protein>